<accession>A0A8H4BET8</accession>
<dbReference type="Proteomes" id="UP000469890">
    <property type="component" value="Unassembled WGS sequence"/>
</dbReference>
<name>A0A8H4BET8_MUCCL</name>
<gene>
    <name evidence="1" type="ORF">FB192DRAFT_1343689</name>
</gene>
<reference evidence="1 2" key="1">
    <citation type="submission" date="2019-09" db="EMBL/GenBank/DDBJ databases">
        <authorList>
            <consortium name="DOE Joint Genome Institute"/>
            <person name="Mondo S.J."/>
            <person name="Navarro-Mendoza M.I."/>
            <person name="Perez-Arques C."/>
            <person name="Panchal S."/>
            <person name="Nicolas F.E."/>
            <person name="Ganguly P."/>
            <person name="Pangilinan J."/>
            <person name="Grigoriev I."/>
            <person name="Heitman J."/>
            <person name="Sanya K."/>
            <person name="Garre V."/>
        </authorList>
    </citation>
    <scope>NUCLEOTIDE SEQUENCE [LARGE SCALE GENOMIC DNA]</scope>
    <source>
        <strain evidence="1 2">MU402</strain>
    </source>
</reference>
<proteinExistence type="predicted"/>
<organism evidence="1 2">
    <name type="scientific">Mucor circinelloides f. lusitanicus</name>
    <name type="common">Mucor racemosus var. lusitanicus</name>
    <dbReference type="NCBI Taxonomy" id="29924"/>
    <lineage>
        <taxon>Eukaryota</taxon>
        <taxon>Fungi</taxon>
        <taxon>Fungi incertae sedis</taxon>
        <taxon>Mucoromycota</taxon>
        <taxon>Mucoromycotina</taxon>
        <taxon>Mucoromycetes</taxon>
        <taxon>Mucorales</taxon>
        <taxon>Mucorineae</taxon>
        <taxon>Mucoraceae</taxon>
        <taxon>Mucor</taxon>
    </lineage>
</organism>
<evidence type="ECO:0000313" key="2">
    <source>
        <dbReference type="Proteomes" id="UP000469890"/>
    </source>
</evidence>
<evidence type="ECO:0000313" key="1">
    <source>
        <dbReference type="EMBL" id="KAF1800800.1"/>
    </source>
</evidence>
<dbReference type="AlphaFoldDB" id="A0A8H4BET8"/>
<dbReference type="EMBL" id="JAAECE010000005">
    <property type="protein sequence ID" value="KAF1800800.1"/>
    <property type="molecule type" value="Genomic_DNA"/>
</dbReference>
<comment type="caution">
    <text evidence="1">The sequence shown here is derived from an EMBL/GenBank/DDBJ whole genome shotgun (WGS) entry which is preliminary data.</text>
</comment>
<sequence>MFNSPESLSSDSSISSAECVVDSVNLTKELEKFRRRSIVEVERTNDINSMRILALSHVFTMNQFDSTRSIAHYFDNATRNALKSAANHLKPTVKLGPTKALLYCQREATSFGEDEEDNEDDTATMAIIKDVSMQLKQNRASIVESSEATFAEKYLMPIFRRVLLENTKQEIIYAMIDKPIKSGKKPDFMIGTEYQPEDDFAKLMKLLKRSIDDQLQLGVETPTSLGLLVEGFKCTLFQMRLVGVYMPIAFSRFSLVEEQHQMVLLPSVIDAFCFIKQKKSELDKFVETIGERRTKEDKAVARAKIYPSFVTKFASKK</sequence>
<protein>
    <submittedName>
        <fullName evidence="1">Uncharacterized protein</fullName>
    </submittedName>
</protein>